<keyword evidence="1" id="KW-0805">Transcription regulation</keyword>
<reference evidence="5 6" key="1">
    <citation type="submission" date="2020-08" db="EMBL/GenBank/DDBJ databases">
        <title>Genomic Encyclopedia of Type Strains, Phase IV (KMG-V): Genome sequencing to study the core and pangenomes of soil and plant-associated prokaryotes.</title>
        <authorList>
            <person name="Whitman W."/>
        </authorList>
    </citation>
    <scope>NUCLEOTIDE SEQUENCE [LARGE SCALE GENOMIC DNA]</scope>
    <source>
        <strain evidence="5 6">SEMIA 492</strain>
    </source>
</reference>
<keyword evidence="3" id="KW-0804">Transcription</keyword>
<protein>
    <submittedName>
        <fullName evidence="5">CRP-like cAMP-binding protein</fullName>
    </submittedName>
</protein>
<comment type="caution">
    <text evidence="5">The sequence shown here is derived from an EMBL/GenBank/DDBJ whole genome shotgun (WGS) entry which is preliminary data.</text>
</comment>
<dbReference type="InterPro" id="IPR014710">
    <property type="entry name" value="RmlC-like_jellyroll"/>
</dbReference>
<evidence type="ECO:0000256" key="1">
    <source>
        <dbReference type="ARBA" id="ARBA00023015"/>
    </source>
</evidence>
<evidence type="ECO:0000256" key="3">
    <source>
        <dbReference type="ARBA" id="ARBA00023163"/>
    </source>
</evidence>
<feature type="domain" description="HTH crp-type" evidence="4">
    <location>
        <begin position="145"/>
        <end position="210"/>
    </location>
</feature>
<dbReference type="InterPro" id="IPR018490">
    <property type="entry name" value="cNMP-bd_dom_sf"/>
</dbReference>
<accession>A0A7W6ZV44</accession>
<dbReference type="SUPFAM" id="SSF46785">
    <property type="entry name" value="Winged helix' DNA-binding domain"/>
    <property type="match status" value="1"/>
</dbReference>
<dbReference type="PROSITE" id="PS51063">
    <property type="entry name" value="HTH_CRP_2"/>
    <property type="match status" value="1"/>
</dbReference>
<dbReference type="Proteomes" id="UP000543836">
    <property type="component" value="Unassembled WGS sequence"/>
</dbReference>
<evidence type="ECO:0000256" key="2">
    <source>
        <dbReference type="ARBA" id="ARBA00023125"/>
    </source>
</evidence>
<organism evidence="5 6">
    <name type="scientific">Rhizobium leucaenae</name>
    <dbReference type="NCBI Taxonomy" id="29450"/>
    <lineage>
        <taxon>Bacteria</taxon>
        <taxon>Pseudomonadati</taxon>
        <taxon>Pseudomonadota</taxon>
        <taxon>Alphaproteobacteria</taxon>
        <taxon>Hyphomicrobiales</taxon>
        <taxon>Rhizobiaceae</taxon>
        <taxon>Rhizobium/Agrobacterium group</taxon>
        <taxon>Rhizobium</taxon>
    </lineage>
</organism>
<evidence type="ECO:0000313" key="6">
    <source>
        <dbReference type="Proteomes" id="UP000543836"/>
    </source>
</evidence>
<evidence type="ECO:0000259" key="4">
    <source>
        <dbReference type="PROSITE" id="PS51063"/>
    </source>
</evidence>
<dbReference type="InterPro" id="IPR036388">
    <property type="entry name" value="WH-like_DNA-bd_sf"/>
</dbReference>
<dbReference type="EMBL" id="JACIIG010000008">
    <property type="protein sequence ID" value="MBB4569334.1"/>
    <property type="molecule type" value="Genomic_DNA"/>
</dbReference>
<dbReference type="SMART" id="SM00419">
    <property type="entry name" value="HTH_CRP"/>
    <property type="match status" value="1"/>
</dbReference>
<dbReference type="InterPro" id="IPR036390">
    <property type="entry name" value="WH_DNA-bd_sf"/>
</dbReference>
<dbReference type="GO" id="GO:0006355">
    <property type="term" value="P:regulation of DNA-templated transcription"/>
    <property type="evidence" value="ECO:0007669"/>
    <property type="project" value="InterPro"/>
</dbReference>
<dbReference type="AlphaFoldDB" id="A0A7W6ZV44"/>
<dbReference type="SUPFAM" id="SSF51206">
    <property type="entry name" value="cAMP-binding domain-like"/>
    <property type="match status" value="1"/>
</dbReference>
<dbReference type="Pfam" id="PF13545">
    <property type="entry name" value="HTH_Crp_2"/>
    <property type="match status" value="1"/>
</dbReference>
<dbReference type="RefSeq" id="WP_245276546.1">
    <property type="nucleotide sequence ID" value="NZ_JACIIG010000008.1"/>
</dbReference>
<evidence type="ECO:0000313" key="5">
    <source>
        <dbReference type="EMBL" id="MBB4569334.1"/>
    </source>
</evidence>
<dbReference type="InterPro" id="IPR012318">
    <property type="entry name" value="HTH_CRP"/>
</dbReference>
<keyword evidence="2" id="KW-0238">DNA-binding</keyword>
<gene>
    <name evidence="5" type="ORF">GGE60_003458</name>
</gene>
<dbReference type="GO" id="GO:0003677">
    <property type="term" value="F:DNA binding"/>
    <property type="evidence" value="ECO:0007669"/>
    <property type="project" value="UniProtKB-KW"/>
</dbReference>
<name>A0A7W6ZV44_9HYPH</name>
<sequence length="234" mass="26253">MDDHRDIQNLLLATLSPEDMQLLRPLLDAVTLKQKDVLFEPLQPIEHVYFFESGLSSEIAINAGSKQIEVGCVGREGFSGAPVVLGVDTTPHRSFMEAGGVALKIRSDDLQRVMDVSRPLRQLLLRYAHVFMIQIASTALADGRYNVEQRLARWLLMCNDRIGNELPLTHEFLALMLGVRRPSVTDALHILEGQRLIKAERSLISIRDRKGLEALAGEAYGLPEAEYRRLISEI</sequence>
<keyword evidence="6" id="KW-1185">Reference proteome</keyword>
<dbReference type="Gene3D" id="2.60.120.10">
    <property type="entry name" value="Jelly Rolls"/>
    <property type="match status" value="1"/>
</dbReference>
<proteinExistence type="predicted"/>
<dbReference type="Gene3D" id="1.10.10.10">
    <property type="entry name" value="Winged helix-like DNA-binding domain superfamily/Winged helix DNA-binding domain"/>
    <property type="match status" value="1"/>
</dbReference>